<dbReference type="GO" id="GO:0046872">
    <property type="term" value="F:metal ion binding"/>
    <property type="evidence" value="ECO:0007669"/>
    <property type="project" value="UniProtKB-KW"/>
</dbReference>
<name>A0A140DT37_9FIRM</name>
<proteinExistence type="inferred from homology"/>
<comment type="catalytic activity">
    <reaction evidence="6">
        <text>N-terminal N-formyl-L-methionyl-[peptide] + H2O = N-terminal L-methionyl-[peptide] + formate</text>
        <dbReference type="Rhea" id="RHEA:24420"/>
        <dbReference type="Rhea" id="RHEA-COMP:10639"/>
        <dbReference type="Rhea" id="RHEA-COMP:10640"/>
        <dbReference type="ChEBI" id="CHEBI:15377"/>
        <dbReference type="ChEBI" id="CHEBI:15740"/>
        <dbReference type="ChEBI" id="CHEBI:49298"/>
        <dbReference type="ChEBI" id="CHEBI:64731"/>
        <dbReference type="EC" id="3.5.1.88"/>
    </reaction>
</comment>
<organism evidence="7 8">
    <name type="scientific">Faecalibaculum rodentium</name>
    <dbReference type="NCBI Taxonomy" id="1702221"/>
    <lineage>
        <taxon>Bacteria</taxon>
        <taxon>Bacillati</taxon>
        <taxon>Bacillota</taxon>
        <taxon>Erysipelotrichia</taxon>
        <taxon>Erysipelotrichales</taxon>
        <taxon>Erysipelotrichaceae</taxon>
        <taxon>Faecalibaculum</taxon>
    </lineage>
</organism>
<evidence type="ECO:0000256" key="1">
    <source>
        <dbReference type="ARBA" id="ARBA00010759"/>
    </source>
</evidence>
<dbReference type="Pfam" id="PF01327">
    <property type="entry name" value="Pep_deformylase"/>
    <property type="match status" value="1"/>
</dbReference>
<dbReference type="Proteomes" id="UP000069771">
    <property type="component" value="Chromosome"/>
</dbReference>
<dbReference type="OrthoDB" id="9784988at2"/>
<keyword evidence="8" id="KW-1185">Reference proteome</keyword>
<dbReference type="PANTHER" id="PTHR10458">
    <property type="entry name" value="PEPTIDE DEFORMYLASE"/>
    <property type="match status" value="1"/>
</dbReference>
<evidence type="ECO:0000256" key="5">
    <source>
        <dbReference type="ARBA" id="ARBA00023004"/>
    </source>
</evidence>
<dbReference type="HAMAP" id="MF_00163">
    <property type="entry name" value="Pep_deformylase"/>
    <property type="match status" value="1"/>
</dbReference>
<dbReference type="PANTHER" id="PTHR10458:SF8">
    <property type="entry name" value="PEPTIDE DEFORMYLASE 2"/>
    <property type="match status" value="1"/>
</dbReference>
<comment type="cofactor">
    <cofactor evidence="6">
        <name>Fe(2+)</name>
        <dbReference type="ChEBI" id="CHEBI:29033"/>
    </cofactor>
    <text evidence="6">Binds 1 Fe(2+) ion.</text>
</comment>
<dbReference type="RefSeq" id="WP_067555444.1">
    <property type="nucleotide sequence ID" value="NZ_CAMTBT010000043.1"/>
</dbReference>
<keyword evidence="2 6" id="KW-0479">Metal-binding</keyword>
<gene>
    <name evidence="6" type="primary">def</name>
    <name evidence="7" type="ORF">AALO17_06800</name>
</gene>
<feature type="binding site" evidence="6">
    <location>
        <position position="113"/>
    </location>
    <ligand>
        <name>Fe cation</name>
        <dbReference type="ChEBI" id="CHEBI:24875"/>
    </ligand>
</feature>
<dbReference type="NCBIfam" id="TIGR00079">
    <property type="entry name" value="pept_deformyl"/>
    <property type="match status" value="1"/>
</dbReference>
<keyword evidence="4 6" id="KW-0648">Protein biosynthesis</keyword>
<dbReference type="SUPFAM" id="SSF56420">
    <property type="entry name" value="Peptide deformylase"/>
    <property type="match status" value="1"/>
</dbReference>
<dbReference type="GO" id="GO:0042586">
    <property type="term" value="F:peptide deformylase activity"/>
    <property type="evidence" value="ECO:0007669"/>
    <property type="project" value="UniProtKB-UniRule"/>
</dbReference>
<keyword evidence="3 6" id="KW-0378">Hydrolase</keyword>
<feature type="active site" evidence="6">
    <location>
        <position position="158"/>
    </location>
</feature>
<sequence>MKITTEQIITDTDPRIREKSVPVPLPLEAEDAELLQGLLEYVRNSQDEELAEAENLKPAVGIAAIQVGVPRKLIAVVVPDPEDPEKNLEFALANPKIISESVQNSYLEGGEGCLSVLENHEGHAFRHARIKVRAYDLLQDANVVIAAEGFLAICLQHEIDHLSGILYYDRIDKENPMKEDPEAEVY</sequence>
<dbReference type="CDD" id="cd00487">
    <property type="entry name" value="Pep_deformylase"/>
    <property type="match status" value="1"/>
</dbReference>
<dbReference type="PIRSF" id="PIRSF004749">
    <property type="entry name" value="Pep_def"/>
    <property type="match status" value="1"/>
</dbReference>
<dbReference type="InterPro" id="IPR023635">
    <property type="entry name" value="Peptide_deformylase"/>
</dbReference>
<dbReference type="STRING" id="1702221.AALO17_06800"/>
<comment type="function">
    <text evidence="6">Removes the formyl group from the N-terminal Met of newly synthesized proteins. Requires at least a dipeptide for an efficient rate of reaction. N-terminal L-methionine is a prerequisite for activity but the enzyme has broad specificity at other positions.</text>
</comment>
<dbReference type="PRINTS" id="PR01576">
    <property type="entry name" value="PDEFORMYLASE"/>
</dbReference>
<reference evidence="7 8" key="1">
    <citation type="journal article" date="2016" name="Gut Pathog.">
        <title>Whole genome sequencing of "Faecalibaculum rodentium" ALO17, isolated from C57BL/6J laboratory mouse feces.</title>
        <authorList>
            <person name="Lim S."/>
            <person name="Chang D.H."/>
            <person name="Ahn S."/>
            <person name="Kim B.C."/>
        </authorList>
    </citation>
    <scope>NUCLEOTIDE SEQUENCE [LARGE SCALE GENOMIC DNA]</scope>
    <source>
        <strain evidence="7 8">Alo17</strain>
    </source>
</reference>
<dbReference type="EMBL" id="CP011391">
    <property type="protein sequence ID" value="AMK53814.1"/>
    <property type="molecule type" value="Genomic_DNA"/>
</dbReference>
<dbReference type="Gene3D" id="3.90.45.10">
    <property type="entry name" value="Peptide deformylase"/>
    <property type="match status" value="1"/>
</dbReference>
<dbReference type="GeneID" id="78477495"/>
<feature type="binding site" evidence="6">
    <location>
        <position position="157"/>
    </location>
    <ligand>
        <name>Fe cation</name>
        <dbReference type="ChEBI" id="CHEBI:24875"/>
    </ligand>
</feature>
<evidence type="ECO:0000256" key="4">
    <source>
        <dbReference type="ARBA" id="ARBA00022917"/>
    </source>
</evidence>
<protein>
    <recommendedName>
        <fullName evidence="6">Peptide deformylase</fullName>
        <shortName evidence="6">PDF</shortName>
        <ecNumber evidence="6">3.5.1.88</ecNumber>
    </recommendedName>
    <alternativeName>
        <fullName evidence="6">Polypeptide deformylase</fullName>
    </alternativeName>
</protein>
<dbReference type="FunFam" id="3.90.45.10:FF:000002">
    <property type="entry name" value="Peptide deformylase"/>
    <property type="match status" value="1"/>
</dbReference>
<dbReference type="PATRIC" id="fig|1702221.3.peg.657"/>
<dbReference type="AlphaFoldDB" id="A0A140DT37"/>
<evidence type="ECO:0000313" key="8">
    <source>
        <dbReference type="Proteomes" id="UP000069771"/>
    </source>
</evidence>
<comment type="similarity">
    <text evidence="1 6">Belongs to the polypeptide deformylase family.</text>
</comment>
<dbReference type="EC" id="3.5.1.88" evidence="6"/>
<evidence type="ECO:0000256" key="3">
    <source>
        <dbReference type="ARBA" id="ARBA00022801"/>
    </source>
</evidence>
<evidence type="ECO:0000313" key="7">
    <source>
        <dbReference type="EMBL" id="AMK53814.1"/>
    </source>
</evidence>
<evidence type="ECO:0000256" key="6">
    <source>
        <dbReference type="HAMAP-Rule" id="MF_00163"/>
    </source>
</evidence>
<dbReference type="KEGG" id="fro:AALO17_06800"/>
<accession>A0A140DT37</accession>
<dbReference type="InterPro" id="IPR036821">
    <property type="entry name" value="Peptide_deformylase_sf"/>
</dbReference>
<dbReference type="GO" id="GO:0006412">
    <property type="term" value="P:translation"/>
    <property type="evidence" value="ECO:0007669"/>
    <property type="project" value="UniProtKB-UniRule"/>
</dbReference>
<evidence type="ECO:0000256" key="2">
    <source>
        <dbReference type="ARBA" id="ARBA00022723"/>
    </source>
</evidence>
<keyword evidence="5 6" id="KW-0408">Iron</keyword>
<feature type="binding site" evidence="6">
    <location>
        <position position="161"/>
    </location>
    <ligand>
        <name>Fe cation</name>
        <dbReference type="ChEBI" id="CHEBI:24875"/>
    </ligand>
</feature>